<organism evidence="1 2">
    <name type="scientific">Leishmania panamensis</name>
    <dbReference type="NCBI Taxonomy" id="5679"/>
    <lineage>
        <taxon>Eukaryota</taxon>
        <taxon>Discoba</taxon>
        <taxon>Euglenozoa</taxon>
        <taxon>Kinetoplastea</taxon>
        <taxon>Metakinetoplastina</taxon>
        <taxon>Trypanosomatida</taxon>
        <taxon>Trypanosomatidae</taxon>
        <taxon>Leishmaniinae</taxon>
        <taxon>Leishmania</taxon>
        <taxon>Leishmania guyanensis species complex</taxon>
    </lineage>
</organism>
<evidence type="ECO:0000313" key="1">
    <source>
        <dbReference type="EMBL" id="XUY37022.1"/>
    </source>
</evidence>
<proteinExistence type="predicted"/>
<reference evidence="1 2" key="1">
    <citation type="journal article" date="2015" name="Sci. Rep.">
        <title>The genome of Leishmania panamensis: insights into genomics of the L. (Viannia) subgenus.</title>
        <authorList>
            <person name="Llanes A."/>
            <person name="Restrepo C.M."/>
            <person name="Vecchio G.D."/>
            <person name="Anguizola F.J."/>
            <person name="Lleonart R."/>
        </authorList>
    </citation>
    <scope>NUCLEOTIDE SEQUENCE [LARGE SCALE GENOMIC DNA]</scope>
    <source>
        <strain evidence="1 2">MHOM/PA/94/PSC-1</strain>
    </source>
</reference>
<dbReference type="EMBL" id="CP009385">
    <property type="protein sequence ID" value="XUY37022.1"/>
    <property type="molecule type" value="Genomic_DNA"/>
</dbReference>
<protein>
    <submittedName>
        <fullName evidence="1">Histone H3</fullName>
    </submittedName>
</protein>
<sequence>MPCARCRACRRRGGPALPEQRDPGDPGGVRCVADGCHEPGQHPREACVTVRPKDVQLAVRLRGERH</sequence>
<keyword evidence="2" id="KW-1185">Reference proteome</keyword>
<name>A0AC62A591_LEIPA</name>
<evidence type="ECO:0000313" key="2">
    <source>
        <dbReference type="Proteomes" id="UP000063063"/>
    </source>
</evidence>
<gene>
    <name evidence="1" type="ORF">LPMP_1620110</name>
</gene>
<dbReference type="Proteomes" id="UP000063063">
    <property type="component" value="Chromosome 16"/>
</dbReference>
<accession>A0AC62A591</accession>